<sequence>MKWTTLGAALLCVAGGLAGGLAGGTPSAHAVPGDIHVYGVHETRTLDCNGGTLFINGVNNTVHAMGNCWAVTLQGSQNTVIAETIINDVTVYGYDQTVYYHNGDPLLFDRGRELGMTNRLQRVAA</sequence>
<feature type="signal peptide" evidence="1">
    <location>
        <begin position="1"/>
        <end position="30"/>
    </location>
</feature>
<dbReference type="InterPro" id="IPR021417">
    <property type="entry name" value="DUF3060"/>
</dbReference>
<keyword evidence="1" id="KW-0732">Signal</keyword>
<dbReference type="KEGG" id="mnm:MNVM_11410"/>
<keyword evidence="3" id="KW-1185">Reference proteome</keyword>
<gene>
    <name evidence="2" type="ORF">MNVM_11410</name>
</gene>
<evidence type="ECO:0000313" key="2">
    <source>
        <dbReference type="EMBL" id="BBX12060.1"/>
    </source>
</evidence>
<evidence type="ECO:0000313" key="3">
    <source>
        <dbReference type="Proteomes" id="UP000466997"/>
    </source>
</evidence>
<evidence type="ECO:0008006" key="4">
    <source>
        <dbReference type="Google" id="ProtNLM"/>
    </source>
</evidence>
<organism evidence="2 3">
    <name type="scientific">Mycobacterium novum</name>
    <dbReference type="NCBI Taxonomy" id="2492438"/>
    <lineage>
        <taxon>Bacteria</taxon>
        <taxon>Bacillati</taxon>
        <taxon>Actinomycetota</taxon>
        <taxon>Actinomycetes</taxon>
        <taxon>Mycobacteriales</taxon>
        <taxon>Mycobacteriaceae</taxon>
        <taxon>Mycobacterium</taxon>
    </lineage>
</organism>
<accession>A0A7I7JJW9</accession>
<dbReference type="Proteomes" id="UP000466997">
    <property type="component" value="Chromosome"/>
</dbReference>
<dbReference type="RefSeq" id="WP_083037210.1">
    <property type="nucleotide sequence ID" value="NZ_AP022562.1"/>
</dbReference>
<proteinExistence type="predicted"/>
<name>A0A7I7JJW9_9MYCO</name>
<dbReference type="AlphaFoldDB" id="A0A7I7JJW9"/>
<dbReference type="EMBL" id="AP022562">
    <property type="protein sequence ID" value="BBX12060.1"/>
    <property type="molecule type" value="Genomic_DNA"/>
</dbReference>
<protein>
    <recommendedName>
        <fullName evidence="4">DUF3060 domain-containing protein</fullName>
    </recommendedName>
</protein>
<reference evidence="2 3" key="1">
    <citation type="journal article" date="2019" name="Emerg. Microbes Infect.">
        <title>Comprehensive subspecies identification of 175 nontuberculous mycobacteria species based on 7547 genomic profiles.</title>
        <authorList>
            <person name="Matsumoto Y."/>
            <person name="Kinjo T."/>
            <person name="Motooka D."/>
            <person name="Nabeya D."/>
            <person name="Jung N."/>
            <person name="Uechi K."/>
            <person name="Horii T."/>
            <person name="Iida T."/>
            <person name="Fujita J."/>
            <person name="Nakamura S."/>
        </authorList>
    </citation>
    <scope>NUCLEOTIDE SEQUENCE [LARGE SCALE GENOMIC DNA]</scope>
    <source>
        <strain evidence="2 3">JCM 6391</strain>
    </source>
</reference>
<feature type="chain" id="PRO_5029858706" description="DUF3060 domain-containing protein" evidence="1">
    <location>
        <begin position="31"/>
        <end position="125"/>
    </location>
</feature>
<dbReference type="Pfam" id="PF11259">
    <property type="entry name" value="DUF3060"/>
    <property type="match status" value="1"/>
</dbReference>
<evidence type="ECO:0000256" key="1">
    <source>
        <dbReference type="SAM" id="SignalP"/>
    </source>
</evidence>